<dbReference type="Proteomes" id="UP001652625">
    <property type="component" value="Chromosome 02"/>
</dbReference>
<evidence type="ECO:0000313" key="2">
    <source>
        <dbReference type="Proteomes" id="UP001652625"/>
    </source>
</evidence>
<dbReference type="InterPro" id="IPR055261">
    <property type="entry name" value="PI_transfer_N"/>
</dbReference>
<reference evidence="3" key="2">
    <citation type="submission" date="2025-08" db="UniProtKB">
        <authorList>
            <consortium name="RefSeq"/>
        </authorList>
    </citation>
    <scope>IDENTIFICATION</scope>
</reference>
<dbReference type="InterPro" id="IPR023393">
    <property type="entry name" value="START-like_dom_sf"/>
</dbReference>
<proteinExistence type="predicted"/>
<sequence length="281" mass="32206">MAGNEIVGNIVREYRIVLPISVEEYQVAQLYAVAEASKNETGGGEGIEVITNEPFESTIEGECSGKVFKGQYTHKVIHLSQKVPRIIRALAPKGSLEIIEKAWNAYPYCRTVYTNDYMADNFFIVIESRHESGTGDIENVHQLSKKKLEKRNVDVIDIVNDPCRPNDYKAEEDPSKVKSEKTGRGPLIGADWSKNQNPVMCCYKLYDVKFKWLGLQTHVESLIMKSVRNLLFNFHRQVFCWIDKWHGMTIEDIRVLEEQTKKDLDQMRQSGEVKGTVMKEK</sequence>
<evidence type="ECO:0000313" key="3">
    <source>
        <dbReference type="RefSeq" id="XP_065646692.1"/>
    </source>
</evidence>
<dbReference type="PANTHER" id="PTHR10658">
    <property type="entry name" value="PHOSPHATIDYLINOSITOL TRANSFER PROTEIN"/>
    <property type="match status" value="1"/>
</dbReference>
<dbReference type="GeneID" id="100198380"/>
<dbReference type="PANTHER" id="PTHR10658:SF11">
    <property type="entry name" value="VIBRATOR, ISOFORM B"/>
    <property type="match status" value="1"/>
</dbReference>
<dbReference type="PRINTS" id="PR00391">
    <property type="entry name" value="PITRANSFER"/>
</dbReference>
<evidence type="ECO:0000259" key="1">
    <source>
        <dbReference type="Pfam" id="PF02121"/>
    </source>
</evidence>
<reference evidence="2" key="1">
    <citation type="submission" date="2025-05" db="UniProtKB">
        <authorList>
            <consortium name="RefSeq"/>
        </authorList>
    </citation>
    <scope>NUCLEOTIDE SEQUENCE [LARGE SCALE GENOMIC DNA]</scope>
</reference>
<dbReference type="Gene3D" id="3.30.530.20">
    <property type="match status" value="1"/>
</dbReference>
<feature type="domain" description="Phosphatidylinositol transfer protein N-terminal" evidence="1">
    <location>
        <begin position="10"/>
        <end position="262"/>
    </location>
</feature>
<dbReference type="SUPFAM" id="SSF55961">
    <property type="entry name" value="Bet v1-like"/>
    <property type="match status" value="1"/>
</dbReference>
<dbReference type="RefSeq" id="XP_065646692.1">
    <property type="nucleotide sequence ID" value="XM_065790620.1"/>
</dbReference>
<gene>
    <name evidence="3" type="primary">LOC100198380</name>
</gene>
<dbReference type="InterPro" id="IPR001666">
    <property type="entry name" value="PI_transfer"/>
</dbReference>
<name>A0ABM4BCN4_HYDVU</name>
<protein>
    <submittedName>
        <fullName evidence="3">Phosphatidylinositol transfer protein alpha isoform</fullName>
    </submittedName>
</protein>
<keyword evidence="2" id="KW-1185">Reference proteome</keyword>
<organism evidence="2 3">
    <name type="scientific">Hydra vulgaris</name>
    <name type="common">Hydra</name>
    <name type="synonym">Hydra attenuata</name>
    <dbReference type="NCBI Taxonomy" id="6087"/>
    <lineage>
        <taxon>Eukaryota</taxon>
        <taxon>Metazoa</taxon>
        <taxon>Cnidaria</taxon>
        <taxon>Hydrozoa</taxon>
        <taxon>Hydroidolina</taxon>
        <taxon>Anthoathecata</taxon>
        <taxon>Aplanulata</taxon>
        <taxon>Hydridae</taxon>
        <taxon>Hydra</taxon>
    </lineage>
</organism>
<dbReference type="Pfam" id="PF02121">
    <property type="entry name" value="IP_trans"/>
    <property type="match status" value="1"/>
</dbReference>
<accession>A0ABM4BCN4</accession>